<dbReference type="SUPFAM" id="SSF52540">
    <property type="entry name" value="P-loop containing nucleoside triphosphate hydrolases"/>
    <property type="match status" value="1"/>
</dbReference>
<feature type="region of interest" description="Disordered" evidence="4">
    <location>
        <begin position="22"/>
        <end position="41"/>
    </location>
</feature>
<gene>
    <name evidence="6" type="ORF">CB5_LOCUS11526</name>
</gene>
<dbReference type="GO" id="GO:0005634">
    <property type="term" value="C:nucleus"/>
    <property type="evidence" value="ECO:0007669"/>
    <property type="project" value="TreeGrafter"/>
</dbReference>
<dbReference type="EMBL" id="LR862147">
    <property type="protein sequence ID" value="CAD1828315.1"/>
    <property type="molecule type" value="Genomic_DNA"/>
</dbReference>
<dbReference type="InterPro" id="IPR027417">
    <property type="entry name" value="P-loop_NTPase"/>
</dbReference>
<dbReference type="GO" id="GO:0005524">
    <property type="term" value="F:ATP binding"/>
    <property type="evidence" value="ECO:0007669"/>
    <property type="project" value="UniProtKB-KW"/>
</dbReference>
<evidence type="ECO:0000256" key="1">
    <source>
        <dbReference type="ARBA" id="ARBA00022741"/>
    </source>
</evidence>
<feature type="compositionally biased region" description="Low complexity" evidence="4">
    <location>
        <begin position="72"/>
        <end position="89"/>
    </location>
</feature>
<dbReference type="AlphaFoldDB" id="A0A6V7PBW9"/>
<dbReference type="InterPro" id="IPR001810">
    <property type="entry name" value="F-box_dom"/>
</dbReference>
<keyword evidence="1" id="KW-0547">Nucleotide-binding</keyword>
<name>A0A6V7PBW9_ANACO</name>
<protein>
    <recommendedName>
        <fullName evidence="5">F-box domain-containing protein</fullName>
    </recommendedName>
</protein>
<organism evidence="6">
    <name type="scientific">Ananas comosus var. bracteatus</name>
    <name type="common">red pineapple</name>
    <dbReference type="NCBI Taxonomy" id="296719"/>
    <lineage>
        <taxon>Eukaryota</taxon>
        <taxon>Viridiplantae</taxon>
        <taxon>Streptophyta</taxon>
        <taxon>Embryophyta</taxon>
        <taxon>Tracheophyta</taxon>
        <taxon>Spermatophyta</taxon>
        <taxon>Magnoliopsida</taxon>
        <taxon>Liliopsida</taxon>
        <taxon>Poales</taxon>
        <taxon>Bromeliaceae</taxon>
        <taxon>Bromelioideae</taxon>
        <taxon>Ananas</taxon>
    </lineage>
</organism>
<dbReference type="CDD" id="cd09917">
    <property type="entry name" value="F-box_SF"/>
    <property type="match status" value="1"/>
</dbReference>
<sequence length="434" mass="48484">MEGDPLDRRKLCGFLRAVLAVAEPRDPDPPPQTPARGAPCDLFGEGPNVGFRSACGISLVPIRDGDGGAGPGEAESSAPGDGGASASAASRKRRRRGVVVVNGSTSVVHHLHALVARGCVEIEARVLSVSARERGNRGRCCMWELRNSLLNFEWDSPDHTHDDDKSIWNCCDCHVLGCEVHRRTPLSINKKLFDLHEIFKSLPSVDLEKKIHYIRVKPKDTSRTNGIWNLPDEVLTSVLTHLGPRDLVRVSMTCRYLRFLAASVMPCMKLKLFPHQEAAVEWMLKRERNPDVLAHPLYKDFCTEDGFSFYMNTTSGKIHTEKAPTINDFRGGMFCDEPGLGKTITALSLILKTQETLADPPQGVDVTWCMHRPNQRCGYYEVGADNLIRGNIMSTWKRFLGKSVRRGKSLLPNFHLELVHLKIQDPPHRKEVDR</sequence>
<dbReference type="Gene3D" id="1.20.1280.50">
    <property type="match status" value="1"/>
</dbReference>
<dbReference type="InterPro" id="IPR036047">
    <property type="entry name" value="F-box-like_dom_sf"/>
</dbReference>
<evidence type="ECO:0000256" key="4">
    <source>
        <dbReference type="SAM" id="MobiDB-lite"/>
    </source>
</evidence>
<dbReference type="PROSITE" id="PS50181">
    <property type="entry name" value="FBOX"/>
    <property type="match status" value="1"/>
</dbReference>
<evidence type="ECO:0000256" key="3">
    <source>
        <dbReference type="ARBA" id="ARBA00022840"/>
    </source>
</evidence>
<dbReference type="Pfam" id="PF00176">
    <property type="entry name" value="SNF2-rel_dom"/>
    <property type="match status" value="1"/>
</dbReference>
<keyword evidence="3" id="KW-0067">ATP-binding</keyword>
<dbReference type="InterPro" id="IPR000330">
    <property type="entry name" value="SNF2_N"/>
</dbReference>
<dbReference type="PANTHER" id="PTHR45626:SF14">
    <property type="entry name" value="ATP-DEPENDENT DNA HELICASE (EUROFUNG)"/>
    <property type="match status" value="1"/>
</dbReference>
<dbReference type="Pfam" id="PF12937">
    <property type="entry name" value="F-box-like"/>
    <property type="match status" value="1"/>
</dbReference>
<dbReference type="SUPFAM" id="SSF81383">
    <property type="entry name" value="F-box domain"/>
    <property type="match status" value="1"/>
</dbReference>
<keyword evidence="2" id="KW-0378">Hydrolase</keyword>
<reference evidence="6" key="1">
    <citation type="submission" date="2020-07" db="EMBL/GenBank/DDBJ databases">
        <authorList>
            <person name="Lin J."/>
        </authorList>
    </citation>
    <scope>NUCLEOTIDE SEQUENCE</scope>
</reference>
<evidence type="ECO:0000256" key="2">
    <source>
        <dbReference type="ARBA" id="ARBA00022801"/>
    </source>
</evidence>
<feature type="domain" description="F-box" evidence="5">
    <location>
        <begin position="224"/>
        <end position="276"/>
    </location>
</feature>
<dbReference type="SMART" id="SM00256">
    <property type="entry name" value="FBOX"/>
    <property type="match status" value="1"/>
</dbReference>
<evidence type="ECO:0000259" key="5">
    <source>
        <dbReference type="PROSITE" id="PS50181"/>
    </source>
</evidence>
<proteinExistence type="predicted"/>
<dbReference type="GO" id="GO:0016787">
    <property type="term" value="F:hydrolase activity"/>
    <property type="evidence" value="ECO:0007669"/>
    <property type="project" value="UniProtKB-KW"/>
</dbReference>
<accession>A0A6V7PBW9</accession>
<dbReference type="InterPro" id="IPR050628">
    <property type="entry name" value="SNF2_RAD54_helicase_TF"/>
</dbReference>
<evidence type="ECO:0000313" key="6">
    <source>
        <dbReference type="EMBL" id="CAD1828315.1"/>
    </source>
</evidence>
<dbReference type="GO" id="GO:0008094">
    <property type="term" value="F:ATP-dependent activity, acting on DNA"/>
    <property type="evidence" value="ECO:0007669"/>
    <property type="project" value="TreeGrafter"/>
</dbReference>
<feature type="region of interest" description="Disordered" evidence="4">
    <location>
        <begin position="66"/>
        <end position="95"/>
    </location>
</feature>
<dbReference type="GO" id="GO:0006281">
    <property type="term" value="P:DNA repair"/>
    <property type="evidence" value="ECO:0007669"/>
    <property type="project" value="TreeGrafter"/>
</dbReference>
<dbReference type="PANTHER" id="PTHR45626">
    <property type="entry name" value="TRANSCRIPTION TERMINATION FACTOR 2-RELATED"/>
    <property type="match status" value="1"/>
</dbReference>